<dbReference type="RefSeq" id="WP_205105534.1">
    <property type="nucleotide sequence ID" value="NZ_JACJJG010000073.1"/>
</dbReference>
<sequence length="353" mass="40259">MNHSDFQLKKQQFMQGLCPQKTVPLSGLTHLGENIYSIEGVEVPASNAFTEACDRIIGIDSRQRKMVKEASGETGLKNYRNYINVASNIQKPKSVVVIASPQSRQLTDIIPIVDEYISPTLFFDFAEMMAEETGYTVSDIKWNNSGIPSIAITYTNPQGHTHFFGPGEDFMIDGFYLAWTPSHIELGHYYERLVCSNGQTISEERKDATIYKLSSNEIRKMITQVKSKWFFTQGIEQFGKLFAVASISRISLSEMEKAQKILISQGVEKEQAETLIPYENARSAYESAGLYDHHKEHLMKGEGTIWDTYNVLTQFATHTPMWKQQDYRRINIMNDAVGLLKKKPDIINYMDIY</sequence>
<dbReference type="Pfam" id="PF06067">
    <property type="entry name" value="DUF932"/>
    <property type="match status" value="1"/>
</dbReference>
<proteinExistence type="predicted"/>
<accession>A0A938WUH8</accession>
<name>A0A938WUH8_9BACT</name>
<protein>
    <submittedName>
        <fullName evidence="1">DUF932 domain-containing protein</fullName>
    </submittedName>
</protein>
<dbReference type="Proteomes" id="UP000706891">
    <property type="component" value="Unassembled WGS sequence"/>
</dbReference>
<dbReference type="AlphaFoldDB" id="A0A938WUH8"/>
<reference evidence="1" key="2">
    <citation type="journal article" date="2021" name="Sci. Rep.">
        <title>The distribution of antibiotic resistance genes in chicken gut microbiota commensals.</title>
        <authorList>
            <person name="Juricova H."/>
            <person name="Matiasovicova J."/>
            <person name="Kubasova T."/>
            <person name="Cejkova D."/>
            <person name="Rychlik I."/>
        </authorList>
    </citation>
    <scope>NUCLEOTIDE SEQUENCE</scope>
    <source>
        <strain evidence="1">An824</strain>
    </source>
</reference>
<dbReference type="EMBL" id="JACJJG010000073">
    <property type="protein sequence ID" value="MBM6674369.1"/>
    <property type="molecule type" value="Genomic_DNA"/>
</dbReference>
<reference evidence="1" key="1">
    <citation type="submission" date="2020-08" db="EMBL/GenBank/DDBJ databases">
        <authorList>
            <person name="Cejkova D."/>
            <person name="Kubasova T."/>
            <person name="Jahodarova E."/>
            <person name="Rychlik I."/>
        </authorList>
    </citation>
    <scope>NUCLEOTIDE SEQUENCE</scope>
    <source>
        <strain evidence="1">An824</strain>
    </source>
</reference>
<evidence type="ECO:0000313" key="1">
    <source>
        <dbReference type="EMBL" id="MBM6674369.1"/>
    </source>
</evidence>
<dbReference type="InterPro" id="IPR026325">
    <property type="entry name" value="DUF932"/>
</dbReference>
<keyword evidence="2" id="KW-1185">Reference proteome</keyword>
<comment type="caution">
    <text evidence="1">The sequence shown here is derived from an EMBL/GenBank/DDBJ whole genome shotgun (WGS) entry which is preliminary data.</text>
</comment>
<evidence type="ECO:0000313" key="2">
    <source>
        <dbReference type="Proteomes" id="UP000706891"/>
    </source>
</evidence>
<organism evidence="1 2">
    <name type="scientific">Marseilla massiliensis</name>
    <dbReference type="NCBI Taxonomy" id="1841864"/>
    <lineage>
        <taxon>Bacteria</taxon>
        <taxon>Pseudomonadati</taxon>
        <taxon>Bacteroidota</taxon>
        <taxon>Bacteroidia</taxon>
        <taxon>Bacteroidales</taxon>
        <taxon>Prevotellaceae</taxon>
        <taxon>Marseilla</taxon>
    </lineage>
</organism>
<gene>
    <name evidence="1" type="ORF">H6A34_10850</name>
</gene>